<dbReference type="OrthoDB" id="9808002at2"/>
<dbReference type="HOGENOM" id="CLU_003433_2_3_6"/>
<dbReference type="Proteomes" id="UP000005519">
    <property type="component" value="Unassembled WGS sequence"/>
</dbReference>
<reference evidence="9 10" key="1">
    <citation type="submission" date="2009-10" db="EMBL/GenBank/DDBJ databases">
        <authorList>
            <person name="Muzny D."/>
            <person name="Qin X."/>
            <person name="Deng J."/>
            <person name="Jiang H."/>
            <person name="Liu Y."/>
            <person name="Qu J."/>
            <person name="Song X.-Z."/>
            <person name="Zhang L."/>
            <person name="Thornton R."/>
            <person name="Coyle M."/>
            <person name="Francisco L."/>
            <person name="Jackson L."/>
            <person name="Javaid M."/>
            <person name="Korchina V."/>
            <person name="Kovar C."/>
            <person name="Mata R."/>
            <person name="Mathew T."/>
            <person name="Ngo R."/>
            <person name="Nguyen L."/>
            <person name="Nguyen N."/>
            <person name="Okwuonu G."/>
            <person name="Ongeri F."/>
            <person name="Pham C."/>
            <person name="Simmons D."/>
            <person name="Wilczek-Boney K."/>
            <person name="Hale W."/>
            <person name="Jakkamsetti A."/>
            <person name="Pham P."/>
            <person name="Ruth R."/>
            <person name="San Lucas F."/>
            <person name="Warren J."/>
            <person name="Zhang J."/>
            <person name="Zhao Z."/>
            <person name="Zhou C."/>
            <person name="Zhu D."/>
            <person name="Lee S."/>
            <person name="Bess C."/>
            <person name="Blankenburg K."/>
            <person name="Forbes L."/>
            <person name="Fu Q."/>
            <person name="Gubbala S."/>
            <person name="Hirani K."/>
            <person name="Jayaseelan J.C."/>
            <person name="Lara F."/>
            <person name="Munidasa M."/>
            <person name="Palculict T."/>
            <person name="Patil S."/>
            <person name="Pu L.-L."/>
            <person name="Saada N."/>
            <person name="Tang L."/>
            <person name="Weissenberger G."/>
            <person name="Zhu Y."/>
            <person name="Hemphill L."/>
            <person name="Shang Y."/>
            <person name="Youmans B."/>
            <person name="Ayvaz T."/>
            <person name="Ross M."/>
            <person name="Santibanez J."/>
            <person name="Aqrawi P."/>
            <person name="Gross S."/>
            <person name="Joshi V."/>
            <person name="Fowler G."/>
            <person name="Nazareth L."/>
            <person name="Reid J."/>
            <person name="Worley K."/>
            <person name="Petrosino J."/>
            <person name="Highlander S."/>
            <person name="Gibbs R."/>
        </authorList>
    </citation>
    <scope>NUCLEOTIDE SEQUENCE [LARGE SCALE GENOMIC DNA]</scope>
    <source>
        <strain evidence="9 10">ATCC 43325</strain>
    </source>
</reference>
<evidence type="ECO:0000256" key="6">
    <source>
        <dbReference type="ARBA" id="ARBA00022898"/>
    </source>
</evidence>
<protein>
    <recommendedName>
        <fullName evidence="5">Probable cysteine desulfurase</fullName>
        <ecNumber evidence="4">2.8.1.7</ecNumber>
    </recommendedName>
</protein>
<evidence type="ECO:0000256" key="1">
    <source>
        <dbReference type="ARBA" id="ARBA00001933"/>
    </source>
</evidence>
<dbReference type="GO" id="GO:0031071">
    <property type="term" value="F:cysteine desulfurase activity"/>
    <property type="evidence" value="ECO:0007669"/>
    <property type="project" value="UniProtKB-EC"/>
</dbReference>
<dbReference type="SUPFAM" id="SSF53383">
    <property type="entry name" value="PLP-dependent transferases"/>
    <property type="match status" value="1"/>
</dbReference>
<evidence type="ECO:0000256" key="4">
    <source>
        <dbReference type="ARBA" id="ARBA00012239"/>
    </source>
</evidence>
<gene>
    <name evidence="9" type="primary">sufS</name>
    <name evidence="9" type="ORF">HMPREF0621_1189</name>
</gene>
<dbReference type="InterPro" id="IPR015424">
    <property type="entry name" value="PyrdxlP-dep_Trfase"/>
</dbReference>
<evidence type="ECO:0000256" key="7">
    <source>
        <dbReference type="ARBA" id="ARBA00050776"/>
    </source>
</evidence>
<comment type="similarity">
    <text evidence="3">Belongs to the class-V pyridoxal-phosphate-dependent aminotransferase family. Csd subfamily.</text>
</comment>
<dbReference type="EMBL" id="ACZR01000013">
    <property type="protein sequence ID" value="EEX50118.1"/>
    <property type="molecule type" value="Genomic_DNA"/>
</dbReference>
<comment type="caution">
    <text evidence="9">The sequence shown here is derived from an EMBL/GenBank/DDBJ whole genome shotgun (WGS) entry which is preliminary data.</text>
</comment>
<keyword evidence="10" id="KW-1185">Reference proteome</keyword>
<dbReference type="Pfam" id="PF00266">
    <property type="entry name" value="Aminotran_5"/>
    <property type="match status" value="1"/>
</dbReference>
<dbReference type="RefSeq" id="WP_005761941.1">
    <property type="nucleotide sequence ID" value="NZ_GG704810.1"/>
</dbReference>
<feature type="domain" description="Aminotransferase class V" evidence="8">
    <location>
        <begin position="22"/>
        <end position="388"/>
    </location>
</feature>
<sequence>MAFDPNAFRADFPYFKQKDTAVYLDSAATALKPHALIEATVDFYQSAGSVHRSQYDEKQTALFEQARERVKNWINAESTQAVIWTSGTTQAINMVANGLAHAHITANSEIIISEADHHANFVTWNEIAQKCGAKIHILPINDQWLIDEQTLIRTLNEKTALVALNFVSNVTGTEQPVARLIQLIRQYSNALVLVDSAQAISHLRIDLQALDADFLAFSAHKLYGPNGLGVLSGKLTALEQLSPSNYGGKMVDRVSKSQITFADLPYRLEAGTPNIASVIGFNAVLEWLEKWDFDLAEQHAIALAEQCKVRLKNYKNCQLFESPQPSTVVSFIFSCIATSDIATLLAEQNIALRSGEHCAQPYLARLGQTNTLRLSFAPYNQQSDVDAFFNALDNALNLLD</sequence>
<dbReference type="InterPro" id="IPR015422">
    <property type="entry name" value="PyrdxlP-dep_Trfase_small"/>
</dbReference>
<name>C9PQJ6_9PAST</name>
<dbReference type="Gene3D" id="3.90.1150.10">
    <property type="entry name" value="Aspartate Aminotransferase, domain 1"/>
    <property type="match status" value="1"/>
</dbReference>
<evidence type="ECO:0000313" key="10">
    <source>
        <dbReference type="Proteomes" id="UP000005519"/>
    </source>
</evidence>
<dbReference type="AlphaFoldDB" id="C9PQJ6"/>
<dbReference type="EC" id="2.8.1.7" evidence="4"/>
<keyword evidence="6" id="KW-0663">Pyridoxal phosphate</keyword>
<accession>C9PQJ6</accession>
<dbReference type="STRING" id="667128.HMPREF0621_1189"/>
<dbReference type="PIRSF" id="PIRSF005572">
    <property type="entry name" value="NifS"/>
    <property type="match status" value="1"/>
</dbReference>
<proteinExistence type="inferred from homology"/>
<evidence type="ECO:0000256" key="3">
    <source>
        <dbReference type="ARBA" id="ARBA00010447"/>
    </source>
</evidence>
<dbReference type="PANTHER" id="PTHR43586">
    <property type="entry name" value="CYSTEINE DESULFURASE"/>
    <property type="match status" value="1"/>
</dbReference>
<comment type="cofactor">
    <cofactor evidence="1">
        <name>pyridoxal 5'-phosphate</name>
        <dbReference type="ChEBI" id="CHEBI:597326"/>
    </cofactor>
</comment>
<dbReference type="PANTHER" id="PTHR43586:SF8">
    <property type="entry name" value="CYSTEINE DESULFURASE 1, CHLOROPLASTIC"/>
    <property type="match status" value="1"/>
</dbReference>
<keyword evidence="9" id="KW-0808">Transferase</keyword>
<comment type="catalytic activity">
    <reaction evidence="7">
        <text>(sulfur carrier)-H + L-cysteine = (sulfur carrier)-SH + L-alanine</text>
        <dbReference type="Rhea" id="RHEA:43892"/>
        <dbReference type="Rhea" id="RHEA-COMP:14737"/>
        <dbReference type="Rhea" id="RHEA-COMP:14739"/>
        <dbReference type="ChEBI" id="CHEBI:29917"/>
        <dbReference type="ChEBI" id="CHEBI:35235"/>
        <dbReference type="ChEBI" id="CHEBI:57972"/>
        <dbReference type="ChEBI" id="CHEBI:64428"/>
        <dbReference type="EC" id="2.8.1.7"/>
    </reaction>
</comment>
<evidence type="ECO:0000259" key="8">
    <source>
        <dbReference type="Pfam" id="PF00266"/>
    </source>
</evidence>
<dbReference type="InterPro" id="IPR015421">
    <property type="entry name" value="PyrdxlP-dep_Trfase_major"/>
</dbReference>
<evidence type="ECO:0000313" key="9">
    <source>
        <dbReference type="EMBL" id="EEX50118.1"/>
    </source>
</evidence>
<evidence type="ECO:0000256" key="2">
    <source>
        <dbReference type="ARBA" id="ARBA00002824"/>
    </source>
</evidence>
<dbReference type="InterPro" id="IPR000192">
    <property type="entry name" value="Aminotrans_V_dom"/>
</dbReference>
<organism evidence="9 10">
    <name type="scientific">Pasteurella dagmatis ATCC 43325</name>
    <dbReference type="NCBI Taxonomy" id="667128"/>
    <lineage>
        <taxon>Bacteria</taxon>
        <taxon>Pseudomonadati</taxon>
        <taxon>Pseudomonadota</taxon>
        <taxon>Gammaproteobacteria</taxon>
        <taxon>Pasteurellales</taxon>
        <taxon>Pasteurellaceae</taxon>
        <taxon>Pasteurella</taxon>
    </lineage>
</organism>
<evidence type="ECO:0000256" key="5">
    <source>
        <dbReference type="ARBA" id="ARBA00021850"/>
    </source>
</evidence>
<comment type="function">
    <text evidence="2">Catalyzes the removal of elemental sulfur and selenium atoms from L-cysteine, L-cystine, L-selenocysteine, and L-selenocystine to produce L-alanine.</text>
</comment>
<dbReference type="InterPro" id="IPR016454">
    <property type="entry name" value="Cysteine_dSase"/>
</dbReference>
<dbReference type="Gene3D" id="3.40.640.10">
    <property type="entry name" value="Type I PLP-dependent aspartate aminotransferase-like (Major domain)"/>
    <property type="match status" value="1"/>
</dbReference>